<reference evidence="1" key="1">
    <citation type="submission" date="2023-02" db="EMBL/GenBank/DDBJ databases">
        <title>Genome of toxic invasive species Heracleum sosnowskyi carries increased number of genes despite the absence of recent whole-genome duplications.</title>
        <authorList>
            <person name="Schelkunov M."/>
            <person name="Shtratnikova V."/>
            <person name="Makarenko M."/>
            <person name="Klepikova A."/>
            <person name="Omelchenko D."/>
            <person name="Novikova G."/>
            <person name="Obukhova E."/>
            <person name="Bogdanov V."/>
            <person name="Penin A."/>
            <person name="Logacheva M."/>
        </authorList>
    </citation>
    <scope>NUCLEOTIDE SEQUENCE</scope>
    <source>
        <strain evidence="1">Hsosn_3</strain>
        <tissue evidence="1">Leaf</tissue>
    </source>
</reference>
<dbReference type="InterPro" id="IPR011043">
    <property type="entry name" value="Gal_Oxase/kelch_b-propeller"/>
</dbReference>
<comment type="caution">
    <text evidence="1">The sequence shown here is derived from an EMBL/GenBank/DDBJ whole genome shotgun (WGS) entry which is preliminary data.</text>
</comment>
<dbReference type="Proteomes" id="UP001237642">
    <property type="component" value="Unassembled WGS sequence"/>
</dbReference>
<dbReference type="Pfam" id="PF07893">
    <property type="entry name" value="DUF1668"/>
    <property type="match status" value="1"/>
</dbReference>
<dbReference type="InterPro" id="IPR012871">
    <property type="entry name" value="DUF1668_ORYSA"/>
</dbReference>
<proteinExistence type="predicted"/>
<accession>A0AAD8IQY7</accession>
<dbReference type="Gene3D" id="2.120.10.80">
    <property type="entry name" value="Kelch-type beta propeller"/>
    <property type="match status" value="1"/>
</dbReference>
<sequence length="468" mass="53249">MFLPLSVLYLAKDQSLKGHDAVQSIHKGSIVEKRDVSSLLPALMKDLNVDSLSCPMIFIGGRYIGGLPEFTKLKESGRLWFLLSGSAKVQDDICRLSIRRSKFYICLEAVDSRRRHMYIIYSIHETLLCTKQTYPPTMKQEAVIFGYPSMGCGTCDSKIIFAGGQRPLDRDRHNNCIAFDMTDNSVNNEPFIPMDKGKFKPLVFQLNKRLYVCGSEYSFKSRNDADFLSIEFYSPAMRTRWRTVSNIFKWPRGSNDFLANYACLVFGNSCLMSVPYEDATYITHCNFLESVWVKHSDASLPFTGLAASYSQTGYTDFVMIYFKEGVVRVCKFDFSCIGDSKDLFTLKSNGENMRGYFADCGKGRFCLTAFDKSHVYVCTFVVTRVGIPSDPLHMTHRILSSYNFHFDQFSIEGRKITSVVGCSVPTPNEEAKLFAEKLAAAHYKNYMKVNDDYDPWDTDNIKSLILQD</sequence>
<organism evidence="1 2">
    <name type="scientific">Heracleum sosnowskyi</name>
    <dbReference type="NCBI Taxonomy" id="360622"/>
    <lineage>
        <taxon>Eukaryota</taxon>
        <taxon>Viridiplantae</taxon>
        <taxon>Streptophyta</taxon>
        <taxon>Embryophyta</taxon>
        <taxon>Tracheophyta</taxon>
        <taxon>Spermatophyta</taxon>
        <taxon>Magnoliopsida</taxon>
        <taxon>eudicotyledons</taxon>
        <taxon>Gunneridae</taxon>
        <taxon>Pentapetalae</taxon>
        <taxon>asterids</taxon>
        <taxon>campanulids</taxon>
        <taxon>Apiales</taxon>
        <taxon>Apiaceae</taxon>
        <taxon>Apioideae</taxon>
        <taxon>apioid superclade</taxon>
        <taxon>Tordylieae</taxon>
        <taxon>Tordyliinae</taxon>
        <taxon>Heracleum</taxon>
    </lineage>
</organism>
<keyword evidence="2" id="KW-1185">Reference proteome</keyword>
<dbReference type="InterPro" id="IPR015915">
    <property type="entry name" value="Kelch-typ_b-propeller"/>
</dbReference>
<reference evidence="1" key="2">
    <citation type="submission" date="2023-05" db="EMBL/GenBank/DDBJ databases">
        <authorList>
            <person name="Schelkunov M.I."/>
        </authorList>
    </citation>
    <scope>NUCLEOTIDE SEQUENCE</scope>
    <source>
        <strain evidence="1">Hsosn_3</strain>
        <tissue evidence="1">Leaf</tissue>
    </source>
</reference>
<name>A0AAD8IQY7_9APIA</name>
<dbReference type="EMBL" id="JAUIZM010000004">
    <property type="protein sequence ID" value="KAK1390489.1"/>
    <property type="molecule type" value="Genomic_DNA"/>
</dbReference>
<evidence type="ECO:0000313" key="1">
    <source>
        <dbReference type="EMBL" id="KAK1390489.1"/>
    </source>
</evidence>
<evidence type="ECO:0000313" key="2">
    <source>
        <dbReference type="Proteomes" id="UP001237642"/>
    </source>
</evidence>
<gene>
    <name evidence="1" type="ORF">POM88_018667</name>
</gene>
<dbReference type="SUPFAM" id="SSF50965">
    <property type="entry name" value="Galactose oxidase, central domain"/>
    <property type="match status" value="1"/>
</dbReference>
<protein>
    <submittedName>
        <fullName evidence="1">Uncharacterized protein</fullName>
    </submittedName>
</protein>
<dbReference type="AlphaFoldDB" id="A0AAD8IQY7"/>